<evidence type="ECO:0000256" key="3">
    <source>
        <dbReference type="ARBA" id="ARBA00022692"/>
    </source>
</evidence>
<evidence type="ECO:0000256" key="5">
    <source>
        <dbReference type="ARBA" id="ARBA00023136"/>
    </source>
</evidence>
<protein>
    <submittedName>
        <fullName evidence="8">RDD family membrane protein YckC</fullName>
    </submittedName>
</protein>
<dbReference type="RefSeq" id="WP_066396944.1">
    <property type="nucleotide sequence ID" value="NZ_JAGIKZ010000009.1"/>
</dbReference>
<gene>
    <name evidence="8" type="ORF">J2Z40_002045</name>
</gene>
<dbReference type="InterPro" id="IPR051791">
    <property type="entry name" value="Pra-immunoreactive"/>
</dbReference>
<evidence type="ECO:0000313" key="8">
    <source>
        <dbReference type="EMBL" id="MBP2241482.1"/>
    </source>
</evidence>
<comment type="subcellular location">
    <subcellularLocation>
        <location evidence="1">Cell membrane</location>
        <topology evidence="1">Multi-pass membrane protein</topology>
    </subcellularLocation>
</comment>
<evidence type="ECO:0000259" key="7">
    <source>
        <dbReference type="Pfam" id="PF06271"/>
    </source>
</evidence>
<feature type="transmembrane region" description="Helical" evidence="6">
    <location>
        <begin position="45"/>
        <end position="68"/>
    </location>
</feature>
<evidence type="ECO:0000256" key="4">
    <source>
        <dbReference type="ARBA" id="ARBA00022989"/>
    </source>
</evidence>
<proteinExistence type="predicted"/>
<evidence type="ECO:0000313" key="9">
    <source>
        <dbReference type="Proteomes" id="UP001519293"/>
    </source>
</evidence>
<keyword evidence="2" id="KW-1003">Cell membrane</keyword>
<dbReference type="Proteomes" id="UP001519293">
    <property type="component" value="Unassembled WGS sequence"/>
</dbReference>
<dbReference type="InterPro" id="IPR010432">
    <property type="entry name" value="RDD"/>
</dbReference>
<dbReference type="PANTHER" id="PTHR36115:SF9">
    <property type="entry name" value="LMO1584 PROTEIN"/>
    <property type="match status" value="1"/>
</dbReference>
<evidence type="ECO:0000256" key="1">
    <source>
        <dbReference type="ARBA" id="ARBA00004651"/>
    </source>
</evidence>
<keyword evidence="9" id="KW-1185">Reference proteome</keyword>
<evidence type="ECO:0000256" key="2">
    <source>
        <dbReference type="ARBA" id="ARBA00022475"/>
    </source>
</evidence>
<keyword evidence="3 6" id="KW-0812">Transmembrane</keyword>
<keyword evidence="5 6" id="KW-0472">Membrane</keyword>
<dbReference type="EMBL" id="JAGIKZ010000009">
    <property type="protein sequence ID" value="MBP2241482.1"/>
    <property type="molecule type" value="Genomic_DNA"/>
</dbReference>
<comment type="caution">
    <text evidence="8">The sequence shown here is derived from an EMBL/GenBank/DDBJ whole genome shotgun (WGS) entry which is preliminary data.</text>
</comment>
<feature type="transmembrane region" description="Helical" evidence="6">
    <location>
        <begin position="12"/>
        <end position="33"/>
    </location>
</feature>
<organism evidence="8 9">
    <name type="scientific">Cytobacillus eiseniae</name>
    <dbReference type="NCBI Taxonomy" id="762947"/>
    <lineage>
        <taxon>Bacteria</taxon>
        <taxon>Bacillati</taxon>
        <taxon>Bacillota</taxon>
        <taxon>Bacilli</taxon>
        <taxon>Bacillales</taxon>
        <taxon>Bacillaceae</taxon>
        <taxon>Cytobacillus</taxon>
    </lineage>
</organism>
<feature type="domain" description="RDD" evidence="7">
    <location>
        <begin position="6"/>
        <end position="131"/>
    </location>
</feature>
<accession>A0ABS4REY7</accession>
<name>A0ABS4REY7_9BACI</name>
<reference evidence="8 9" key="1">
    <citation type="submission" date="2021-03" db="EMBL/GenBank/DDBJ databases">
        <title>Genomic Encyclopedia of Type Strains, Phase IV (KMG-IV): sequencing the most valuable type-strain genomes for metagenomic binning, comparative biology and taxonomic classification.</title>
        <authorList>
            <person name="Goeker M."/>
        </authorList>
    </citation>
    <scope>NUCLEOTIDE SEQUENCE [LARGE SCALE GENOMIC DNA]</scope>
    <source>
        <strain evidence="8 9">DSM 26675</strain>
    </source>
</reference>
<dbReference type="PANTHER" id="PTHR36115">
    <property type="entry name" value="PROLINE-RICH ANTIGEN HOMOLOG-RELATED"/>
    <property type="match status" value="1"/>
</dbReference>
<feature type="transmembrane region" description="Helical" evidence="6">
    <location>
        <begin position="98"/>
        <end position="118"/>
    </location>
</feature>
<evidence type="ECO:0000256" key="6">
    <source>
        <dbReference type="SAM" id="Phobius"/>
    </source>
</evidence>
<keyword evidence="4 6" id="KW-1133">Transmembrane helix</keyword>
<dbReference type="Pfam" id="PF06271">
    <property type="entry name" value="RDD"/>
    <property type="match status" value="1"/>
</dbReference>
<sequence length="138" mass="16021">MTKKAAGFGVRLIADILDFFILVISISTVLFLLKGEYSIEWSTGWTWQIIYTLYLTFIPLVWGGYVIGKRILKIKIKRINEEEITFKHMFLREVVGKFLVMNITFGLSAIISVFMVVFREDKRAVHDLIAGTYVSYER</sequence>